<dbReference type="STRING" id="1148509.SAMN05216222_2794"/>
<dbReference type="EMBL" id="LT629762">
    <property type="protein sequence ID" value="SDS98406.1"/>
    <property type="molecule type" value="Genomic_DNA"/>
</dbReference>
<dbReference type="AlphaFoldDB" id="A0A1H1WPW5"/>
<feature type="signal peptide" evidence="1">
    <location>
        <begin position="1"/>
        <end position="18"/>
    </location>
</feature>
<proteinExistence type="predicted"/>
<feature type="chain" id="PRO_5009264664" description="DUF3757 domain-containing protein" evidence="1">
    <location>
        <begin position="19"/>
        <end position="142"/>
    </location>
</feature>
<evidence type="ECO:0008006" key="4">
    <source>
        <dbReference type="Google" id="ProtNLM"/>
    </source>
</evidence>
<dbReference type="RefSeq" id="WP_167370429.1">
    <property type="nucleotide sequence ID" value="NZ_LT629762.1"/>
</dbReference>
<gene>
    <name evidence="2" type="ORF">SAMN05216222_2794</name>
</gene>
<evidence type="ECO:0000256" key="1">
    <source>
        <dbReference type="SAM" id="SignalP"/>
    </source>
</evidence>
<dbReference type="Proteomes" id="UP000198481">
    <property type="component" value="Chromosome I"/>
</dbReference>
<name>A0A1H1WPW5_9PSED</name>
<evidence type="ECO:0000313" key="2">
    <source>
        <dbReference type="EMBL" id="SDS98406.1"/>
    </source>
</evidence>
<reference evidence="2 3" key="1">
    <citation type="submission" date="2016-10" db="EMBL/GenBank/DDBJ databases">
        <authorList>
            <person name="de Groot N.N."/>
        </authorList>
    </citation>
    <scope>NUCLEOTIDE SEQUENCE [LARGE SCALE GENOMIC DNA]</scope>
    <source>
        <strain evidence="2 3">LMG 26867</strain>
    </source>
</reference>
<keyword evidence="1" id="KW-0732">Signal</keyword>
<sequence length="142" mass="16004">MKRLLLLVISVLPLAAHCEVVSENLCFERGEGSPVKFELRTYYDETNKWHGGFVKYASSGVAIPLVLTDHQAEEVSPDMPWLATTTWTEVSHGKVSGEYEMVSQGVTVLSMTYTKKSNGRQSDFSHNWSIDFSPEKGCQWEQ</sequence>
<accession>A0A1H1WPW5</accession>
<protein>
    <recommendedName>
        <fullName evidence="4">DUF3757 domain-containing protein</fullName>
    </recommendedName>
</protein>
<evidence type="ECO:0000313" key="3">
    <source>
        <dbReference type="Proteomes" id="UP000198481"/>
    </source>
</evidence>
<organism evidence="2 3">
    <name type="scientific">Pseudomonas prosekii</name>
    <dbReference type="NCBI Taxonomy" id="1148509"/>
    <lineage>
        <taxon>Bacteria</taxon>
        <taxon>Pseudomonadati</taxon>
        <taxon>Pseudomonadota</taxon>
        <taxon>Gammaproteobacteria</taxon>
        <taxon>Pseudomonadales</taxon>
        <taxon>Pseudomonadaceae</taxon>
        <taxon>Pseudomonas</taxon>
    </lineage>
</organism>